<organism evidence="3 4">
    <name type="scientific">Fictibacillus terranigra</name>
    <dbReference type="NCBI Taxonomy" id="3058424"/>
    <lineage>
        <taxon>Bacteria</taxon>
        <taxon>Bacillati</taxon>
        <taxon>Bacillota</taxon>
        <taxon>Bacilli</taxon>
        <taxon>Bacillales</taxon>
        <taxon>Fictibacillaceae</taxon>
        <taxon>Fictibacillus</taxon>
    </lineage>
</organism>
<feature type="chain" id="PRO_5045959098" description="Altered inheritance of mitochondria protein 6" evidence="2">
    <location>
        <begin position="27"/>
        <end position="292"/>
    </location>
</feature>
<dbReference type="InterPro" id="IPR039559">
    <property type="entry name" value="AIM6_PI-PLC-like_dom"/>
</dbReference>
<sequence length="292" mass="33347">MKRLRLMVSVAITAITMSIAAIPVFAETEPNDSKIVPLAKAHAHNDYEHERPLYDALGHGFTSVEADVWLKDGKLLVAHDEVDVKPERTLKSLYLEPLKRKVTQNQGSVYKGSDQDFLLWIDIKSEDVATYKKIHQQLADYQKMLTKFSKAGVNESAVTVIISGNRPRDLMENQAVRYAAYDGRMSDLGTPASNEFMPVISDNWTKHFTWQGEGEMPSEERDKLNRIVKTAHNNGQMVRFWATPDLDLPNRKAVWDELMKADVDLINTDDLPELQKYILENDPNPTQQHIEW</sequence>
<dbReference type="CDD" id="cd08577">
    <property type="entry name" value="PI-PLCc_GDPD_SF_unchar3"/>
    <property type="match status" value="1"/>
</dbReference>
<dbReference type="Pfam" id="PF13653">
    <property type="entry name" value="GDPD_2"/>
    <property type="match status" value="1"/>
</dbReference>
<dbReference type="InterPro" id="IPR017946">
    <property type="entry name" value="PLC-like_Pdiesterase_TIM-brl"/>
</dbReference>
<dbReference type="Gene3D" id="3.20.20.190">
    <property type="entry name" value="Phosphatidylinositol (PI) phosphodiesterase"/>
    <property type="match status" value="1"/>
</dbReference>
<feature type="signal peptide" evidence="2">
    <location>
        <begin position="1"/>
        <end position="26"/>
    </location>
</feature>
<proteinExistence type="predicted"/>
<evidence type="ECO:0000256" key="1">
    <source>
        <dbReference type="ARBA" id="ARBA00014286"/>
    </source>
</evidence>
<dbReference type="RefSeq" id="WP_290401108.1">
    <property type="nucleotide sequence ID" value="NZ_JAUHLN010000004.1"/>
</dbReference>
<protein>
    <recommendedName>
        <fullName evidence="1">Altered inheritance of mitochondria protein 6</fullName>
    </recommendedName>
</protein>
<evidence type="ECO:0000313" key="3">
    <source>
        <dbReference type="EMBL" id="MDN4074987.1"/>
    </source>
</evidence>
<keyword evidence="2" id="KW-0732">Signal</keyword>
<dbReference type="InterPro" id="IPR051236">
    <property type="entry name" value="HAT_RTT109-like"/>
</dbReference>
<name>A0ABT8EAN2_9BACL</name>
<dbReference type="SUPFAM" id="SSF51695">
    <property type="entry name" value="PLC-like phosphodiesterases"/>
    <property type="match status" value="1"/>
</dbReference>
<gene>
    <name evidence="3" type="ORF">QYF49_18615</name>
</gene>
<evidence type="ECO:0000313" key="4">
    <source>
        <dbReference type="Proteomes" id="UP001168694"/>
    </source>
</evidence>
<reference evidence="3" key="1">
    <citation type="submission" date="2023-06" db="EMBL/GenBank/DDBJ databases">
        <title>Draft Genome Sequences of Representative Paenibacillus Polymyxa, Bacillus cereus, Fictibacillus sp., and Brevibacillus agri Strains Isolated from Amazonian Dark Earth.</title>
        <authorList>
            <person name="Pellegrinetti T.A."/>
            <person name="Cunha I.C.M."/>
            <person name="Chaves M.G."/>
            <person name="Freitas A.S."/>
            <person name="Silva A.V.R."/>
            <person name="Tsai S.M."/>
            <person name="Mendes L.W."/>
        </authorList>
    </citation>
    <scope>NUCLEOTIDE SEQUENCE</scope>
    <source>
        <strain evidence="3">CENA-BCM004</strain>
    </source>
</reference>
<keyword evidence="4" id="KW-1185">Reference proteome</keyword>
<comment type="caution">
    <text evidence="3">The sequence shown here is derived from an EMBL/GenBank/DDBJ whole genome shotgun (WGS) entry which is preliminary data.</text>
</comment>
<dbReference type="EMBL" id="JAUHLN010000004">
    <property type="protein sequence ID" value="MDN4074987.1"/>
    <property type="molecule type" value="Genomic_DNA"/>
</dbReference>
<dbReference type="PANTHER" id="PTHR31571">
    <property type="entry name" value="ALTERED INHERITANCE OF MITOCHONDRIA PROTEIN 6"/>
    <property type="match status" value="1"/>
</dbReference>
<evidence type="ECO:0000256" key="2">
    <source>
        <dbReference type="SAM" id="SignalP"/>
    </source>
</evidence>
<dbReference type="PANTHER" id="PTHR31571:SF1">
    <property type="entry name" value="ALTERED INHERITANCE OF MITOCHONDRIA PROTEIN 6"/>
    <property type="match status" value="1"/>
</dbReference>
<accession>A0ABT8EAN2</accession>
<dbReference type="Proteomes" id="UP001168694">
    <property type="component" value="Unassembled WGS sequence"/>
</dbReference>